<evidence type="ECO:0000313" key="9">
    <source>
        <dbReference type="EMBL" id="KEF58395.1"/>
    </source>
</evidence>
<dbReference type="PANTHER" id="PTHR31944">
    <property type="entry name" value="HEME-RESPONSIVE ZINC FINGER TRANSCRIPTION FACTOR HAP1"/>
    <property type="match status" value="1"/>
</dbReference>
<evidence type="ECO:0000256" key="1">
    <source>
        <dbReference type="ARBA" id="ARBA00022723"/>
    </source>
</evidence>
<organism evidence="9 10">
    <name type="scientific">Exophiala aquamarina CBS 119918</name>
    <dbReference type="NCBI Taxonomy" id="1182545"/>
    <lineage>
        <taxon>Eukaryota</taxon>
        <taxon>Fungi</taxon>
        <taxon>Dikarya</taxon>
        <taxon>Ascomycota</taxon>
        <taxon>Pezizomycotina</taxon>
        <taxon>Eurotiomycetes</taxon>
        <taxon>Chaetothyriomycetidae</taxon>
        <taxon>Chaetothyriales</taxon>
        <taxon>Herpotrichiellaceae</taxon>
        <taxon>Exophiala</taxon>
    </lineage>
</organism>
<protein>
    <recommendedName>
        <fullName evidence="8">Xylanolytic transcriptional activator regulatory domain-containing protein</fullName>
    </recommendedName>
</protein>
<dbReference type="GO" id="GO:0005634">
    <property type="term" value="C:nucleus"/>
    <property type="evidence" value="ECO:0007669"/>
    <property type="project" value="TreeGrafter"/>
</dbReference>
<sequence>MPLRKLGEPRPASGYGSSGDQRACPDSLSQNLDTSSPLSASSYIRDPSAASSTLASSTDDSLPARYVASMDVGALQKRIKELEEQLSKAVAITRSSDSASGQSTATAVNETYLAHIHSKHESRLFGSSHIINRGVMHKNRLYGQSHWGSGIAHVAIDILELIEPHVRIESSKIFTGMERCKAFGRIIKWQRAPPWPTPPTTDLPSRDVADKLIDGYLRTIETVHRILHVPTFRKDYEAIWAADSTPDTGFLIQVKLVLAIGSTVYDEQFSFRPSALKWVYQAQTWISEPEFKAQLSLQYLQTCILLILARESTSIGEDFTWITTGALIRAAVYMGLHRDPVHLPKRTPFGAEMRRRLWNTILEISLHSSMLSGGPPLMSLTSFDTDPPGNFDDEQLMTENPVPKPGHEFSHTTIARALRRTWEIRLAIAKFLNDLTSTGTYDEALRLDREFRAFYKELSRTLHTTNLKSDCSRSQFTMNYLDFIMQRYLMSIHIPFLGPDFHTTTYAFSRRVVIDTSLRLWTAIYPISTLQTAQSDSNRIPKAQSDLARLTMCGNGFLRTTAFQASLLLAGELLMQLKEDEGLGPATLRPDLLAVLKESKDWSFECIQAGETNIKGYLLSCLLAAYLDGLMRGLRKDELPGLLIKAAEDAEIRCSAILEQMAAHSQSGSNLNAPLPLSPDSLVDPMSEWDYMISDDQFNFGSMDPMNWLLDDEQLRRMF</sequence>
<evidence type="ECO:0000256" key="7">
    <source>
        <dbReference type="SAM" id="MobiDB-lite"/>
    </source>
</evidence>
<dbReference type="EMBL" id="AMGV01000004">
    <property type="protein sequence ID" value="KEF58395.1"/>
    <property type="molecule type" value="Genomic_DNA"/>
</dbReference>
<dbReference type="OrthoDB" id="4337792at2759"/>
<dbReference type="SMART" id="SM00906">
    <property type="entry name" value="Fungal_trans"/>
    <property type="match status" value="1"/>
</dbReference>
<feature type="domain" description="Xylanolytic transcriptional activator regulatory" evidence="8">
    <location>
        <begin position="320"/>
        <end position="394"/>
    </location>
</feature>
<dbReference type="InterPro" id="IPR051430">
    <property type="entry name" value="Fungal_TF_Env_Response"/>
</dbReference>
<evidence type="ECO:0000256" key="5">
    <source>
        <dbReference type="ARBA" id="ARBA00023163"/>
    </source>
</evidence>
<dbReference type="STRING" id="1182545.A0A072PSA9"/>
<proteinExistence type="predicted"/>
<accession>A0A072PSA9</accession>
<dbReference type="PANTHER" id="PTHR31944:SF131">
    <property type="entry name" value="HEME-RESPONSIVE ZINC FINGER TRANSCRIPTION FACTOR HAP1"/>
    <property type="match status" value="1"/>
</dbReference>
<dbReference type="HOGENOM" id="CLU_007091_3_1_1"/>
<dbReference type="VEuPathDB" id="FungiDB:A1O9_06321"/>
<dbReference type="InterPro" id="IPR007219">
    <property type="entry name" value="XnlR_reg_dom"/>
</dbReference>
<dbReference type="Proteomes" id="UP000027920">
    <property type="component" value="Unassembled WGS sequence"/>
</dbReference>
<keyword evidence="1" id="KW-0479">Metal-binding</keyword>
<dbReference type="GO" id="GO:0001228">
    <property type="term" value="F:DNA-binding transcription activator activity, RNA polymerase II-specific"/>
    <property type="evidence" value="ECO:0007669"/>
    <property type="project" value="TreeGrafter"/>
</dbReference>
<dbReference type="GO" id="GO:0000978">
    <property type="term" value="F:RNA polymerase II cis-regulatory region sequence-specific DNA binding"/>
    <property type="evidence" value="ECO:0007669"/>
    <property type="project" value="TreeGrafter"/>
</dbReference>
<dbReference type="AlphaFoldDB" id="A0A072PSA9"/>
<feature type="region of interest" description="Disordered" evidence="7">
    <location>
        <begin position="1"/>
        <end position="44"/>
    </location>
</feature>
<dbReference type="GeneID" id="25281238"/>
<dbReference type="RefSeq" id="XP_013260985.1">
    <property type="nucleotide sequence ID" value="XM_013405531.1"/>
</dbReference>
<evidence type="ECO:0000256" key="3">
    <source>
        <dbReference type="ARBA" id="ARBA00023015"/>
    </source>
</evidence>
<dbReference type="GO" id="GO:0008270">
    <property type="term" value="F:zinc ion binding"/>
    <property type="evidence" value="ECO:0007669"/>
    <property type="project" value="InterPro"/>
</dbReference>
<evidence type="ECO:0000256" key="2">
    <source>
        <dbReference type="ARBA" id="ARBA00022833"/>
    </source>
</evidence>
<evidence type="ECO:0000256" key="6">
    <source>
        <dbReference type="ARBA" id="ARBA00023242"/>
    </source>
</evidence>
<keyword evidence="10" id="KW-1185">Reference proteome</keyword>
<keyword evidence="2" id="KW-0862">Zinc</keyword>
<evidence type="ECO:0000313" key="10">
    <source>
        <dbReference type="Proteomes" id="UP000027920"/>
    </source>
</evidence>
<keyword evidence="3" id="KW-0805">Transcription regulation</keyword>
<gene>
    <name evidence="9" type="ORF">A1O9_06321</name>
</gene>
<keyword evidence="5" id="KW-0804">Transcription</keyword>
<evidence type="ECO:0000256" key="4">
    <source>
        <dbReference type="ARBA" id="ARBA00023125"/>
    </source>
</evidence>
<keyword evidence="6" id="KW-0539">Nucleus</keyword>
<dbReference type="GO" id="GO:0006351">
    <property type="term" value="P:DNA-templated transcription"/>
    <property type="evidence" value="ECO:0007669"/>
    <property type="project" value="InterPro"/>
</dbReference>
<comment type="caution">
    <text evidence="9">The sequence shown here is derived from an EMBL/GenBank/DDBJ whole genome shotgun (WGS) entry which is preliminary data.</text>
</comment>
<reference evidence="9 10" key="1">
    <citation type="submission" date="2013-03" db="EMBL/GenBank/DDBJ databases">
        <title>The Genome Sequence of Exophiala aquamarina CBS 119918.</title>
        <authorList>
            <consortium name="The Broad Institute Genomics Platform"/>
            <person name="Cuomo C."/>
            <person name="de Hoog S."/>
            <person name="Gorbushina A."/>
            <person name="Walker B."/>
            <person name="Young S.K."/>
            <person name="Zeng Q."/>
            <person name="Gargeya S."/>
            <person name="Fitzgerald M."/>
            <person name="Haas B."/>
            <person name="Abouelleil A."/>
            <person name="Allen A.W."/>
            <person name="Alvarado L."/>
            <person name="Arachchi H.M."/>
            <person name="Berlin A.M."/>
            <person name="Chapman S.B."/>
            <person name="Gainer-Dewar J."/>
            <person name="Goldberg J."/>
            <person name="Griggs A."/>
            <person name="Gujja S."/>
            <person name="Hansen M."/>
            <person name="Howarth C."/>
            <person name="Imamovic A."/>
            <person name="Ireland A."/>
            <person name="Larimer J."/>
            <person name="McCowan C."/>
            <person name="Murphy C."/>
            <person name="Pearson M."/>
            <person name="Poon T.W."/>
            <person name="Priest M."/>
            <person name="Roberts A."/>
            <person name="Saif S."/>
            <person name="Shea T."/>
            <person name="Sisk P."/>
            <person name="Sykes S."/>
            <person name="Wortman J."/>
            <person name="Nusbaum C."/>
            <person name="Birren B."/>
        </authorList>
    </citation>
    <scope>NUCLEOTIDE SEQUENCE [LARGE SCALE GENOMIC DNA]</scope>
    <source>
        <strain evidence="9 10">CBS 119918</strain>
    </source>
</reference>
<dbReference type="Pfam" id="PF04082">
    <property type="entry name" value="Fungal_trans"/>
    <property type="match status" value="1"/>
</dbReference>
<evidence type="ECO:0000259" key="8">
    <source>
        <dbReference type="SMART" id="SM00906"/>
    </source>
</evidence>
<feature type="compositionally biased region" description="Polar residues" evidence="7">
    <location>
        <begin position="27"/>
        <end position="42"/>
    </location>
</feature>
<keyword evidence="4" id="KW-0238">DNA-binding</keyword>
<dbReference type="CDD" id="cd12148">
    <property type="entry name" value="fungal_TF_MHR"/>
    <property type="match status" value="1"/>
</dbReference>
<name>A0A072PSA9_9EURO</name>